<dbReference type="Gene3D" id="1.20.1720.10">
    <property type="entry name" value="Multidrug resistance protein D"/>
    <property type="match status" value="1"/>
</dbReference>
<dbReference type="HOGENOM" id="CLU_001265_47_2_4"/>
<dbReference type="AlphaFoldDB" id="A0A0A1F6V5"/>
<keyword evidence="5" id="KW-0997">Cell inner membrane</keyword>
<dbReference type="InterPro" id="IPR036259">
    <property type="entry name" value="MFS_trans_sf"/>
</dbReference>
<accession>A0A0A1F6V5</accession>
<feature type="domain" description="Major facilitator superfamily (MFS) profile" evidence="13">
    <location>
        <begin position="10"/>
        <end position="413"/>
    </location>
</feature>
<evidence type="ECO:0000256" key="1">
    <source>
        <dbReference type="ARBA" id="ARBA00004429"/>
    </source>
</evidence>
<dbReference type="GO" id="GO:0015385">
    <property type="term" value="F:sodium:proton antiporter activity"/>
    <property type="evidence" value="ECO:0007669"/>
    <property type="project" value="TreeGrafter"/>
</dbReference>
<dbReference type="PANTHER" id="PTHR23502">
    <property type="entry name" value="MAJOR FACILITATOR SUPERFAMILY"/>
    <property type="match status" value="1"/>
</dbReference>
<evidence type="ECO:0000256" key="2">
    <source>
        <dbReference type="ARBA" id="ARBA00011245"/>
    </source>
</evidence>
<keyword evidence="4" id="KW-1003">Cell membrane</keyword>
<feature type="transmembrane region" description="Helical" evidence="12">
    <location>
        <begin position="217"/>
        <end position="236"/>
    </location>
</feature>
<dbReference type="OrthoDB" id="9814303at2"/>
<evidence type="ECO:0000313" key="15">
    <source>
        <dbReference type="Proteomes" id="UP000030302"/>
    </source>
</evidence>
<evidence type="ECO:0000256" key="12">
    <source>
        <dbReference type="SAM" id="Phobius"/>
    </source>
</evidence>
<keyword evidence="6 12" id="KW-0812">Transmembrane</keyword>
<feature type="transmembrane region" description="Helical" evidence="12">
    <location>
        <begin position="310"/>
        <end position="330"/>
    </location>
</feature>
<keyword evidence="15" id="KW-1185">Reference proteome</keyword>
<feature type="transmembrane region" description="Helical" evidence="12">
    <location>
        <begin position="366"/>
        <end position="389"/>
    </location>
</feature>
<dbReference type="Proteomes" id="UP000030302">
    <property type="component" value="Chromosome"/>
</dbReference>
<keyword evidence="3" id="KW-0813">Transport</keyword>
<evidence type="ECO:0000259" key="13">
    <source>
        <dbReference type="PROSITE" id="PS50850"/>
    </source>
</evidence>
<organism evidence="14 15">
    <name type="scientific">Collimonas arenae</name>
    <dbReference type="NCBI Taxonomy" id="279058"/>
    <lineage>
        <taxon>Bacteria</taxon>
        <taxon>Pseudomonadati</taxon>
        <taxon>Pseudomonadota</taxon>
        <taxon>Betaproteobacteria</taxon>
        <taxon>Burkholderiales</taxon>
        <taxon>Oxalobacteraceae</taxon>
        <taxon>Collimonas</taxon>
    </lineage>
</organism>
<feature type="transmembrane region" description="Helical" evidence="12">
    <location>
        <begin position="166"/>
        <end position="185"/>
    </location>
</feature>
<dbReference type="InterPro" id="IPR020846">
    <property type="entry name" value="MFS_dom"/>
</dbReference>
<dbReference type="InterPro" id="IPR011701">
    <property type="entry name" value="MFS"/>
</dbReference>
<comment type="subunit">
    <text evidence="2">Monomer.</text>
</comment>
<feature type="transmembrane region" description="Helical" evidence="12">
    <location>
        <begin position="48"/>
        <end position="68"/>
    </location>
</feature>
<comment type="subcellular location">
    <subcellularLocation>
        <location evidence="1">Cell inner membrane</location>
        <topology evidence="1">Multi-pass membrane protein</topology>
    </subcellularLocation>
</comment>
<evidence type="ECO:0000256" key="5">
    <source>
        <dbReference type="ARBA" id="ARBA00022519"/>
    </source>
</evidence>
<dbReference type="NCBIfam" id="NF011931">
    <property type="entry name" value="PRK15402.1"/>
    <property type="match status" value="1"/>
</dbReference>
<name>A0A0A1F6V5_9BURK</name>
<feature type="transmembrane region" description="Helical" evidence="12">
    <location>
        <begin position="342"/>
        <end position="360"/>
    </location>
</feature>
<feature type="transmembrane region" description="Helical" evidence="12">
    <location>
        <begin position="104"/>
        <end position="126"/>
    </location>
</feature>
<evidence type="ECO:0000256" key="6">
    <source>
        <dbReference type="ARBA" id="ARBA00022692"/>
    </source>
</evidence>
<dbReference type="SUPFAM" id="SSF103473">
    <property type="entry name" value="MFS general substrate transporter"/>
    <property type="match status" value="1"/>
</dbReference>
<keyword evidence="7 12" id="KW-1133">Transmembrane helix</keyword>
<dbReference type="RefSeq" id="WP_038486734.1">
    <property type="nucleotide sequence ID" value="NZ_CP009962.1"/>
</dbReference>
<dbReference type="STRING" id="279058.LT85_1290"/>
<keyword evidence="9" id="KW-0046">Antibiotic resistance</keyword>
<feature type="transmembrane region" description="Helical" evidence="12">
    <location>
        <begin position="286"/>
        <end position="304"/>
    </location>
</feature>
<evidence type="ECO:0000256" key="7">
    <source>
        <dbReference type="ARBA" id="ARBA00022989"/>
    </source>
</evidence>
<keyword evidence="8 12" id="KW-0472">Membrane</keyword>
<feature type="transmembrane region" description="Helical" evidence="12">
    <location>
        <begin position="138"/>
        <end position="160"/>
    </location>
</feature>
<dbReference type="GO" id="GO:0005886">
    <property type="term" value="C:plasma membrane"/>
    <property type="evidence" value="ECO:0007669"/>
    <property type="project" value="UniProtKB-SubCell"/>
</dbReference>
<feature type="transmembrane region" description="Helical" evidence="12">
    <location>
        <begin position="256"/>
        <end position="274"/>
    </location>
</feature>
<dbReference type="Pfam" id="PF07690">
    <property type="entry name" value="MFS_1"/>
    <property type="match status" value="1"/>
</dbReference>
<protein>
    <recommendedName>
        <fullName evidence="11">Multidrug transporter MdfA</fullName>
    </recommendedName>
</protein>
<evidence type="ECO:0000256" key="10">
    <source>
        <dbReference type="ARBA" id="ARBA00038406"/>
    </source>
</evidence>
<dbReference type="GO" id="GO:0046677">
    <property type="term" value="P:response to antibiotic"/>
    <property type="evidence" value="ECO:0007669"/>
    <property type="project" value="UniProtKB-KW"/>
</dbReference>
<comment type="similarity">
    <text evidence="10">Belongs to the major facilitator superfamily. MdfA family.</text>
</comment>
<dbReference type="GO" id="GO:1990961">
    <property type="term" value="P:xenobiotic detoxification by transmembrane export across the plasma membrane"/>
    <property type="evidence" value="ECO:0007669"/>
    <property type="project" value="TreeGrafter"/>
</dbReference>
<evidence type="ECO:0000256" key="3">
    <source>
        <dbReference type="ARBA" id="ARBA00022448"/>
    </source>
</evidence>
<dbReference type="KEGG" id="care:LT85_1290"/>
<dbReference type="PROSITE" id="PS50850">
    <property type="entry name" value="MFS"/>
    <property type="match status" value="1"/>
</dbReference>
<evidence type="ECO:0000256" key="8">
    <source>
        <dbReference type="ARBA" id="ARBA00023136"/>
    </source>
</evidence>
<feature type="transmembrane region" description="Helical" evidence="12">
    <location>
        <begin position="12"/>
        <end position="28"/>
    </location>
</feature>
<feature type="transmembrane region" description="Helical" evidence="12">
    <location>
        <begin position="80"/>
        <end position="98"/>
    </location>
</feature>
<proteinExistence type="inferred from homology"/>
<evidence type="ECO:0000313" key="14">
    <source>
        <dbReference type="EMBL" id="AIY40448.1"/>
    </source>
</evidence>
<evidence type="ECO:0000256" key="4">
    <source>
        <dbReference type="ARBA" id="ARBA00022475"/>
    </source>
</evidence>
<dbReference type="EMBL" id="CP009962">
    <property type="protein sequence ID" value="AIY40448.1"/>
    <property type="molecule type" value="Genomic_DNA"/>
</dbReference>
<gene>
    <name evidence="14" type="primary">mdfA</name>
    <name evidence="14" type="ORF">LT85_1290</name>
</gene>
<reference evidence="15" key="1">
    <citation type="journal article" date="2014" name="Soil Biol. Biochem.">
        <title>Structure and function of bacterial communities in ageing soils: Insights from the Mendocino ecological staircase.</title>
        <authorList>
            <person name="Uroz S."/>
            <person name="Tech J.J."/>
            <person name="Sawaya N.A."/>
            <person name="Frey-Klett P."/>
            <person name="Leveau J.H.J."/>
        </authorList>
    </citation>
    <scope>NUCLEOTIDE SEQUENCE [LARGE SCALE GENOMIC DNA]</scope>
    <source>
        <strain evidence="15">Cal35</strain>
    </source>
</reference>
<evidence type="ECO:0000256" key="11">
    <source>
        <dbReference type="ARBA" id="ARBA00040126"/>
    </source>
</evidence>
<sequence>MQKISTLTRNTLMFPLALVLFEFSVYIANDMIQPGMLTVTREFGASAAWMASAMTAFLAGGAIFQWLFGPLSDRIGRRPVMLGGTVFFILACLATLFSRSIESFIVLRVLQGVGLCFISSVGYAVVQEAFEEKAAIRVTALMANVALIAPLIGPVAGAFMIEVLPWRMVFVFIAAIATISLIGLARHMPETVKERKEKLPLVQIWHDYRAVVGNRHFLKASMCMPLLAIPLIGWIAMSPEILVADGHLSVVEYGYWQIPVFGCLIAGNLVLARQVDRWRLGSSIKLALYPIAAGIAIMLLGAAFLDKPYFLVAAISVIAFGEGLSAAVMIRFTLTESNVSKATVAATMGMINMTLYGVGIELYKVFYLHAGMMGFALFSTAVIALYWYLSRSVVARAMQARVTGHADQDATLI</sequence>
<dbReference type="PANTHER" id="PTHR23502:SF43">
    <property type="entry name" value="MULTIDRUG TRANSPORTER MDFA"/>
    <property type="match status" value="1"/>
</dbReference>
<evidence type="ECO:0000256" key="9">
    <source>
        <dbReference type="ARBA" id="ARBA00023251"/>
    </source>
</evidence>